<dbReference type="PROSITE" id="PS01155">
    <property type="entry name" value="ENDONUCLEASE_III_2"/>
    <property type="match status" value="1"/>
</dbReference>
<gene>
    <name evidence="16" type="ORF">H9813_04335</name>
</gene>
<organism evidence="16 17">
    <name type="scientific">Candidatus Allofournierella merdipullorum</name>
    <dbReference type="NCBI Taxonomy" id="2838595"/>
    <lineage>
        <taxon>Bacteria</taxon>
        <taxon>Bacillati</taxon>
        <taxon>Bacillota</taxon>
        <taxon>Clostridia</taxon>
        <taxon>Eubacteriales</taxon>
        <taxon>Oscillospiraceae</taxon>
        <taxon>Allofournierella</taxon>
    </lineage>
</organism>
<dbReference type="EMBL" id="DXBV01000038">
    <property type="protein sequence ID" value="HIZ30450.1"/>
    <property type="molecule type" value="Genomic_DNA"/>
</dbReference>
<dbReference type="Pfam" id="PF00730">
    <property type="entry name" value="HhH-GPD"/>
    <property type="match status" value="1"/>
</dbReference>
<keyword evidence="13 14" id="KW-0326">Glycosidase</keyword>
<dbReference type="GO" id="GO:0006298">
    <property type="term" value="P:mismatch repair"/>
    <property type="evidence" value="ECO:0007669"/>
    <property type="project" value="TreeGrafter"/>
</dbReference>
<reference evidence="16" key="2">
    <citation type="submission" date="2021-04" db="EMBL/GenBank/DDBJ databases">
        <authorList>
            <person name="Gilroy R."/>
        </authorList>
    </citation>
    <scope>NUCLEOTIDE SEQUENCE</scope>
    <source>
        <strain evidence="16">ChiGjej4B4-18154</strain>
    </source>
</reference>
<dbReference type="InterPro" id="IPR023170">
    <property type="entry name" value="HhH_base_excis_C"/>
</dbReference>
<evidence type="ECO:0000256" key="5">
    <source>
        <dbReference type="ARBA" id="ARBA00022023"/>
    </source>
</evidence>
<keyword evidence="7" id="KW-0479">Metal-binding</keyword>
<evidence type="ECO:0000256" key="7">
    <source>
        <dbReference type="ARBA" id="ARBA00022723"/>
    </source>
</evidence>
<evidence type="ECO:0000256" key="12">
    <source>
        <dbReference type="ARBA" id="ARBA00023204"/>
    </source>
</evidence>
<dbReference type="PANTHER" id="PTHR42944:SF1">
    <property type="entry name" value="ADENINE DNA GLYCOSYLASE"/>
    <property type="match status" value="1"/>
</dbReference>
<dbReference type="GO" id="GO:0051539">
    <property type="term" value="F:4 iron, 4 sulfur cluster binding"/>
    <property type="evidence" value="ECO:0007669"/>
    <property type="project" value="UniProtKB-UniRule"/>
</dbReference>
<dbReference type="AlphaFoldDB" id="A0A9D2E456"/>
<evidence type="ECO:0000256" key="6">
    <source>
        <dbReference type="ARBA" id="ARBA00022485"/>
    </source>
</evidence>
<dbReference type="GO" id="GO:0006284">
    <property type="term" value="P:base-excision repair"/>
    <property type="evidence" value="ECO:0007669"/>
    <property type="project" value="UniProtKB-UniRule"/>
</dbReference>
<comment type="caution">
    <text evidence="16">The sequence shown here is derived from an EMBL/GenBank/DDBJ whole genome shotgun (WGS) entry which is preliminary data.</text>
</comment>
<evidence type="ECO:0000256" key="13">
    <source>
        <dbReference type="ARBA" id="ARBA00023295"/>
    </source>
</evidence>
<evidence type="ECO:0000256" key="3">
    <source>
        <dbReference type="ARBA" id="ARBA00008343"/>
    </source>
</evidence>
<evidence type="ECO:0000313" key="16">
    <source>
        <dbReference type="EMBL" id="HIZ30450.1"/>
    </source>
</evidence>
<dbReference type="InterPro" id="IPR004036">
    <property type="entry name" value="Endonuclease-III-like_CS2"/>
</dbReference>
<comment type="cofactor">
    <cofactor evidence="14">
        <name>[4Fe-4S] cluster</name>
        <dbReference type="ChEBI" id="CHEBI:49883"/>
    </cofactor>
    <text evidence="14">Binds 1 [4Fe-4S] cluster.</text>
</comment>
<keyword evidence="6" id="KW-0004">4Fe-4S</keyword>
<dbReference type="SUPFAM" id="SSF48150">
    <property type="entry name" value="DNA-glycosylase"/>
    <property type="match status" value="1"/>
</dbReference>
<dbReference type="CDD" id="cd00056">
    <property type="entry name" value="ENDO3c"/>
    <property type="match status" value="1"/>
</dbReference>
<keyword evidence="12" id="KW-0234">DNA repair</keyword>
<dbReference type="SUPFAM" id="SSF55811">
    <property type="entry name" value="Nudix"/>
    <property type="match status" value="1"/>
</dbReference>
<evidence type="ECO:0000313" key="17">
    <source>
        <dbReference type="Proteomes" id="UP000824035"/>
    </source>
</evidence>
<dbReference type="InterPro" id="IPR015797">
    <property type="entry name" value="NUDIX_hydrolase-like_dom_sf"/>
</dbReference>
<dbReference type="GO" id="GO:0000701">
    <property type="term" value="F:purine-specific mismatch base pair DNA N-glycosylase activity"/>
    <property type="evidence" value="ECO:0007669"/>
    <property type="project" value="UniProtKB-EC"/>
</dbReference>
<evidence type="ECO:0000256" key="11">
    <source>
        <dbReference type="ARBA" id="ARBA00023014"/>
    </source>
</evidence>
<evidence type="ECO:0000256" key="10">
    <source>
        <dbReference type="ARBA" id="ARBA00023004"/>
    </source>
</evidence>
<keyword evidence="9" id="KW-0378">Hydrolase</keyword>
<dbReference type="Pfam" id="PF00633">
    <property type="entry name" value="HHH"/>
    <property type="match status" value="1"/>
</dbReference>
<dbReference type="InterPro" id="IPR044298">
    <property type="entry name" value="MIG/MutY"/>
</dbReference>
<dbReference type="Gene3D" id="1.10.340.30">
    <property type="entry name" value="Hypothetical protein, domain 2"/>
    <property type="match status" value="1"/>
</dbReference>
<dbReference type="InterPro" id="IPR029119">
    <property type="entry name" value="MutY_C"/>
</dbReference>
<dbReference type="Gene3D" id="1.10.1670.10">
    <property type="entry name" value="Helix-hairpin-Helix base-excision DNA repair enzymes (C-terminal)"/>
    <property type="match status" value="1"/>
</dbReference>
<evidence type="ECO:0000256" key="9">
    <source>
        <dbReference type="ARBA" id="ARBA00022801"/>
    </source>
</evidence>
<keyword evidence="8 14" id="KW-0227">DNA damage</keyword>
<accession>A0A9D2E456</accession>
<proteinExistence type="inferred from homology"/>
<evidence type="ECO:0000256" key="14">
    <source>
        <dbReference type="RuleBase" id="RU365096"/>
    </source>
</evidence>
<evidence type="ECO:0000256" key="2">
    <source>
        <dbReference type="ARBA" id="ARBA00002933"/>
    </source>
</evidence>
<dbReference type="Pfam" id="PF14815">
    <property type="entry name" value="NUDIX_4"/>
    <property type="match status" value="1"/>
</dbReference>
<sequence length="352" mass="38115">MSSPGPIAPALLAWFRQNARALPFRQDPTPYHIWVSEIMLQQTRVAAALEHYRRFMAALPDIPALAACPDEELFKLWEGLGYYSRARNLKKAATLICSEYGGRLPASYEELQKLPGIGEYTAGAIASIAFGLPAPAVDGNVLRVFARLYNDSGNIADPATKRLFTRRVTEQQPKDAPGPFNEALMELGALVCLPGGAPLCGDCPLAGQCLAKAAGTQLELPVKTPPKPRRVQPVTVLVVRRENRCLLQQRPDTGLLAGLWQPFLFEEALDESEALARLKALGLAVNGAEAPRPLKAAKHIFSHVEWRMAGWEVTAAGDAPAGCVWATAEEAAGRYALPGAFKAYRPLLTGGR</sequence>
<dbReference type="GO" id="GO:0046872">
    <property type="term" value="F:metal ion binding"/>
    <property type="evidence" value="ECO:0007669"/>
    <property type="project" value="UniProtKB-UniRule"/>
</dbReference>
<keyword evidence="10 14" id="KW-0408">Iron</keyword>
<dbReference type="Gene3D" id="3.90.79.10">
    <property type="entry name" value="Nucleoside Triphosphate Pyrophosphohydrolase"/>
    <property type="match status" value="1"/>
</dbReference>
<comment type="function">
    <text evidence="2">Adenine glycosylase active on G-A mispairs. MutY also corrects error-prone DNA synthesis past GO lesions which are due to the oxidatively damaged form of guanine: 7,8-dihydro-8-oxoguanine (8-oxo-dGTP).</text>
</comment>
<dbReference type="GO" id="GO:0034039">
    <property type="term" value="F:8-oxo-7,8-dihydroguanine DNA N-glycosylase activity"/>
    <property type="evidence" value="ECO:0007669"/>
    <property type="project" value="TreeGrafter"/>
</dbReference>
<dbReference type="InterPro" id="IPR000445">
    <property type="entry name" value="HhH_motif"/>
</dbReference>
<evidence type="ECO:0000256" key="8">
    <source>
        <dbReference type="ARBA" id="ARBA00022763"/>
    </source>
</evidence>
<dbReference type="InterPro" id="IPR011257">
    <property type="entry name" value="DNA_glycosylase"/>
</dbReference>
<name>A0A9D2E456_9FIRM</name>
<dbReference type="GO" id="GO:0032357">
    <property type="term" value="F:oxidized purine DNA binding"/>
    <property type="evidence" value="ECO:0007669"/>
    <property type="project" value="TreeGrafter"/>
</dbReference>
<feature type="domain" description="HhH-GPD" evidence="15">
    <location>
        <begin position="39"/>
        <end position="190"/>
    </location>
</feature>
<comment type="similarity">
    <text evidence="3 14">Belongs to the Nth/MutY family.</text>
</comment>
<dbReference type="SMART" id="SM00478">
    <property type="entry name" value="ENDO3c"/>
    <property type="match status" value="1"/>
</dbReference>
<dbReference type="PANTHER" id="PTHR42944">
    <property type="entry name" value="ADENINE DNA GLYCOSYLASE"/>
    <property type="match status" value="1"/>
</dbReference>
<dbReference type="GO" id="GO:0035485">
    <property type="term" value="F:adenine/guanine mispair binding"/>
    <property type="evidence" value="ECO:0007669"/>
    <property type="project" value="TreeGrafter"/>
</dbReference>
<dbReference type="EC" id="3.2.2.31" evidence="4 14"/>
<comment type="catalytic activity">
    <reaction evidence="1 14">
        <text>Hydrolyzes free adenine bases from 7,8-dihydro-8-oxoguanine:adenine mismatched double-stranded DNA, leaving an apurinic site.</text>
        <dbReference type="EC" id="3.2.2.31"/>
    </reaction>
</comment>
<evidence type="ECO:0000256" key="1">
    <source>
        <dbReference type="ARBA" id="ARBA00000843"/>
    </source>
</evidence>
<dbReference type="InterPro" id="IPR003265">
    <property type="entry name" value="HhH-GPD_domain"/>
</dbReference>
<reference evidence="16" key="1">
    <citation type="journal article" date="2021" name="PeerJ">
        <title>Extensive microbial diversity within the chicken gut microbiome revealed by metagenomics and culture.</title>
        <authorList>
            <person name="Gilroy R."/>
            <person name="Ravi A."/>
            <person name="Getino M."/>
            <person name="Pursley I."/>
            <person name="Horton D.L."/>
            <person name="Alikhan N.F."/>
            <person name="Baker D."/>
            <person name="Gharbi K."/>
            <person name="Hall N."/>
            <person name="Watson M."/>
            <person name="Adriaenssens E.M."/>
            <person name="Foster-Nyarko E."/>
            <person name="Jarju S."/>
            <person name="Secka A."/>
            <person name="Antonio M."/>
            <person name="Oren A."/>
            <person name="Chaudhuri R.R."/>
            <person name="La Ragione R."/>
            <person name="Hildebrand F."/>
            <person name="Pallen M.J."/>
        </authorList>
    </citation>
    <scope>NUCLEOTIDE SEQUENCE</scope>
    <source>
        <strain evidence="16">ChiGjej4B4-18154</strain>
    </source>
</reference>
<evidence type="ECO:0000259" key="15">
    <source>
        <dbReference type="SMART" id="SM00478"/>
    </source>
</evidence>
<protein>
    <recommendedName>
        <fullName evidence="5 14">Adenine DNA glycosylase</fullName>
        <ecNumber evidence="4 14">3.2.2.31</ecNumber>
    </recommendedName>
</protein>
<keyword evidence="11" id="KW-0411">Iron-sulfur</keyword>
<evidence type="ECO:0000256" key="4">
    <source>
        <dbReference type="ARBA" id="ARBA00012045"/>
    </source>
</evidence>
<dbReference type="Proteomes" id="UP000824035">
    <property type="component" value="Unassembled WGS sequence"/>
</dbReference>
<dbReference type="CDD" id="cd03431">
    <property type="entry name" value="NUDIX_DNA_Glycosylase_C-MutY"/>
    <property type="match status" value="1"/>
</dbReference>
<dbReference type="FunFam" id="1.10.340.30:FF:000002">
    <property type="entry name" value="Adenine DNA glycosylase"/>
    <property type="match status" value="1"/>
</dbReference>